<dbReference type="PANTHER" id="PTHR45727:SF2">
    <property type="entry name" value="NPC INTRACELLULAR CHOLESTEROL TRANSPORTER 1"/>
    <property type="match status" value="1"/>
</dbReference>
<name>A0A9J6FFN7_HAELO</name>
<proteinExistence type="predicted"/>
<dbReference type="GO" id="GO:0015485">
    <property type="term" value="F:cholesterol binding"/>
    <property type="evidence" value="ECO:0007669"/>
    <property type="project" value="TreeGrafter"/>
</dbReference>
<evidence type="ECO:0000259" key="1">
    <source>
        <dbReference type="Pfam" id="PF16414"/>
    </source>
</evidence>
<evidence type="ECO:0000313" key="3">
    <source>
        <dbReference type="Proteomes" id="UP000821853"/>
    </source>
</evidence>
<dbReference type="Proteomes" id="UP000821853">
    <property type="component" value="Chromosome 1"/>
</dbReference>
<accession>A0A9J6FFN7</accession>
<dbReference type="GO" id="GO:0015918">
    <property type="term" value="P:sterol transport"/>
    <property type="evidence" value="ECO:0007669"/>
    <property type="project" value="TreeGrafter"/>
</dbReference>
<dbReference type="InterPro" id="IPR032190">
    <property type="entry name" value="NPC1_N"/>
</dbReference>
<dbReference type="GO" id="GO:0030299">
    <property type="term" value="P:intestinal cholesterol absorption"/>
    <property type="evidence" value="ECO:0007669"/>
    <property type="project" value="TreeGrafter"/>
</dbReference>
<gene>
    <name evidence="2" type="ORF">HPB48_003693</name>
</gene>
<evidence type="ECO:0000313" key="2">
    <source>
        <dbReference type="EMBL" id="KAH9361898.1"/>
    </source>
</evidence>
<sequence length="263" mass="29100">MDKEHLRRALSTGCEAYKGGRRASRLYPPRLQRRARTMMSSSLFALLLAALLVSSAVAQHQCVSYGYCGKDEDTEKDLPCAVDGQPTPIEKSKVQGVCPALLDSDGKEVPACCDAKQLQVFKDEFKALTKLISYKSKCFLNFQNLVCQAFCSPRQSEFFTVNATTRVSEKDVAAEAVYVVDKDYAESLYKTCRDTHTYVFGIKLPKFMCGKHGSSCSTERFLNFIGSTPAEGGHSPVKIHYVLSKTPVKVGGKELTPFKSTLF</sequence>
<reference evidence="2 3" key="1">
    <citation type="journal article" date="2020" name="Cell">
        <title>Large-Scale Comparative Analyses of Tick Genomes Elucidate Their Genetic Diversity and Vector Capacities.</title>
        <authorList>
            <consortium name="Tick Genome and Microbiome Consortium (TIGMIC)"/>
            <person name="Jia N."/>
            <person name="Wang J."/>
            <person name="Shi W."/>
            <person name="Du L."/>
            <person name="Sun Y."/>
            <person name="Zhan W."/>
            <person name="Jiang J.F."/>
            <person name="Wang Q."/>
            <person name="Zhang B."/>
            <person name="Ji P."/>
            <person name="Bell-Sakyi L."/>
            <person name="Cui X.M."/>
            <person name="Yuan T.T."/>
            <person name="Jiang B.G."/>
            <person name="Yang W.F."/>
            <person name="Lam T.T."/>
            <person name="Chang Q.C."/>
            <person name="Ding S.J."/>
            <person name="Wang X.J."/>
            <person name="Zhu J.G."/>
            <person name="Ruan X.D."/>
            <person name="Zhao L."/>
            <person name="Wei J.T."/>
            <person name="Ye R.Z."/>
            <person name="Que T.C."/>
            <person name="Du C.H."/>
            <person name="Zhou Y.H."/>
            <person name="Cheng J.X."/>
            <person name="Dai P.F."/>
            <person name="Guo W.B."/>
            <person name="Han X.H."/>
            <person name="Huang E.J."/>
            <person name="Li L.F."/>
            <person name="Wei W."/>
            <person name="Gao Y.C."/>
            <person name="Liu J.Z."/>
            <person name="Shao H.Z."/>
            <person name="Wang X."/>
            <person name="Wang C.C."/>
            <person name="Yang T.C."/>
            <person name="Huo Q.B."/>
            <person name="Li W."/>
            <person name="Chen H.Y."/>
            <person name="Chen S.E."/>
            <person name="Zhou L.G."/>
            <person name="Ni X.B."/>
            <person name="Tian J.H."/>
            <person name="Sheng Y."/>
            <person name="Liu T."/>
            <person name="Pan Y.S."/>
            <person name="Xia L.Y."/>
            <person name="Li J."/>
            <person name="Zhao F."/>
            <person name="Cao W.C."/>
        </authorList>
    </citation>
    <scope>NUCLEOTIDE SEQUENCE [LARGE SCALE GENOMIC DNA]</scope>
    <source>
        <strain evidence="2">HaeL-2018</strain>
    </source>
</reference>
<dbReference type="OMA" id="KAAYACC"/>
<dbReference type="EMBL" id="JABSTR010000001">
    <property type="protein sequence ID" value="KAH9361898.1"/>
    <property type="molecule type" value="Genomic_DNA"/>
</dbReference>
<comment type="caution">
    <text evidence="2">The sequence shown here is derived from an EMBL/GenBank/DDBJ whole genome shotgun (WGS) entry which is preliminary data.</text>
</comment>
<dbReference type="Pfam" id="PF16414">
    <property type="entry name" value="NPC1_N"/>
    <property type="match status" value="1"/>
</dbReference>
<protein>
    <recommendedName>
        <fullName evidence="1">Niemann-Pick C1 N-terminal domain-containing protein</fullName>
    </recommendedName>
</protein>
<keyword evidence="3" id="KW-1185">Reference proteome</keyword>
<feature type="domain" description="Niemann-Pick C1 N-terminal" evidence="1">
    <location>
        <begin position="60"/>
        <end position="255"/>
    </location>
</feature>
<dbReference type="VEuPathDB" id="VectorBase:HLOH_059060"/>
<dbReference type="GO" id="GO:0005886">
    <property type="term" value="C:plasma membrane"/>
    <property type="evidence" value="ECO:0007669"/>
    <property type="project" value="TreeGrafter"/>
</dbReference>
<dbReference type="GO" id="GO:0042632">
    <property type="term" value="P:cholesterol homeostasis"/>
    <property type="evidence" value="ECO:0007669"/>
    <property type="project" value="TreeGrafter"/>
</dbReference>
<dbReference type="PANTHER" id="PTHR45727">
    <property type="entry name" value="NPC INTRACELLULAR CHOLESTEROL TRANSPORTER 1"/>
    <property type="match status" value="1"/>
</dbReference>
<dbReference type="AlphaFoldDB" id="A0A9J6FFN7"/>
<dbReference type="OrthoDB" id="6510177at2759"/>
<organism evidence="2 3">
    <name type="scientific">Haemaphysalis longicornis</name>
    <name type="common">Bush tick</name>
    <dbReference type="NCBI Taxonomy" id="44386"/>
    <lineage>
        <taxon>Eukaryota</taxon>
        <taxon>Metazoa</taxon>
        <taxon>Ecdysozoa</taxon>
        <taxon>Arthropoda</taxon>
        <taxon>Chelicerata</taxon>
        <taxon>Arachnida</taxon>
        <taxon>Acari</taxon>
        <taxon>Parasitiformes</taxon>
        <taxon>Ixodida</taxon>
        <taxon>Ixodoidea</taxon>
        <taxon>Ixodidae</taxon>
        <taxon>Haemaphysalinae</taxon>
        <taxon>Haemaphysalis</taxon>
    </lineage>
</organism>